<dbReference type="Proteomes" id="UP000265663">
    <property type="component" value="Unassembled WGS sequence"/>
</dbReference>
<dbReference type="EMBL" id="KE747826">
    <property type="protein sequence ID" value="RMZ71364.1"/>
    <property type="molecule type" value="Genomic_DNA"/>
</dbReference>
<dbReference type="OrthoDB" id="4161186at2759"/>
<dbReference type="AlphaFoldDB" id="A0A3M7MAG8"/>
<name>A0A3M7MAG8_9PLEO</name>
<accession>A0A3M7MAG8</accession>
<evidence type="ECO:0000313" key="2">
    <source>
        <dbReference type="Proteomes" id="UP000265663"/>
    </source>
</evidence>
<keyword evidence="2" id="KW-1185">Reference proteome</keyword>
<evidence type="ECO:0000313" key="1">
    <source>
        <dbReference type="EMBL" id="RMZ71364.1"/>
    </source>
</evidence>
<sequence length="84" mass="10035">MESIFTKTTQQSSRSRCKIPFKSMVDLSLVDRGVKIVELDADQFPDYIRELWYKVEDIQDCKRMISVEIKDEFIKLRPRTDDRC</sequence>
<gene>
    <name evidence="1" type="ORF">GMOD_00005907</name>
</gene>
<protein>
    <submittedName>
        <fullName evidence="1">Uncharacterized protein</fullName>
    </submittedName>
</protein>
<proteinExistence type="predicted"/>
<organism evidence="1 2">
    <name type="scientific">Pyrenophora seminiperda CCB06</name>
    <dbReference type="NCBI Taxonomy" id="1302712"/>
    <lineage>
        <taxon>Eukaryota</taxon>
        <taxon>Fungi</taxon>
        <taxon>Dikarya</taxon>
        <taxon>Ascomycota</taxon>
        <taxon>Pezizomycotina</taxon>
        <taxon>Dothideomycetes</taxon>
        <taxon>Pleosporomycetidae</taxon>
        <taxon>Pleosporales</taxon>
        <taxon>Pleosporineae</taxon>
        <taxon>Pleosporaceae</taxon>
        <taxon>Pyrenophora</taxon>
    </lineage>
</organism>
<reference evidence="1 2" key="1">
    <citation type="journal article" date="2014" name="PLoS ONE">
        <title>De novo Genome Assembly of the Fungal Plant Pathogen Pyrenophora semeniperda.</title>
        <authorList>
            <person name="Soliai M.M."/>
            <person name="Meyer S.E."/>
            <person name="Udall J.A."/>
            <person name="Elzinga D.E."/>
            <person name="Hermansen R.A."/>
            <person name="Bodily P.M."/>
            <person name="Hart A.A."/>
            <person name="Coleman C.E."/>
        </authorList>
    </citation>
    <scope>NUCLEOTIDE SEQUENCE [LARGE SCALE GENOMIC DNA]</scope>
    <source>
        <strain evidence="1 2">CCB06</strain>
        <tissue evidence="1">Mycelium</tissue>
    </source>
</reference>